<dbReference type="OrthoDB" id="416710at2759"/>
<dbReference type="Pfam" id="PF19798">
    <property type="entry name" value="Sulfotransfer_5"/>
    <property type="match status" value="1"/>
</dbReference>
<accession>A0A914A136</accession>
<dbReference type="InterPro" id="IPR027417">
    <property type="entry name" value="P-loop_NTPase"/>
</dbReference>
<protein>
    <submittedName>
        <fullName evidence="1">Uncharacterized protein</fullName>
    </submittedName>
</protein>
<dbReference type="OMA" id="WIISQRH"/>
<dbReference type="Proteomes" id="UP000887568">
    <property type="component" value="Unplaced"/>
</dbReference>
<proteinExistence type="predicted"/>
<keyword evidence="2" id="KW-1185">Reference proteome</keyword>
<dbReference type="EnsemblMetazoa" id="XM_038201614.1">
    <property type="protein sequence ID" value="XP_038057542.1"/>
    <property type="gene ID" value="LOC119729098"/>
</dbReference>
<dbReference type="PANTHER" id="PTHR48312:SF1">
    <property type="entry name" value="SULFOTRANSFERASE"/>
    <property type="match status" value="1"/>
</dbReference>
<organism evidence="1 2">
    <name type="scientific">Patiria miniata</name>
    <name type="common">Bat star</name>
    <name type="synonym">Asterina miniata</name>
    <dbReference type="NCBI Taxonomy" id="46514"/>
    <lineage>
        <taxon>Eukaryota</taxon>
        <taxon>Metazoa</taxon>
        <taxon>Echinodermata</taxon>
        <taxon>Eleutherozoa</taxon>
        <taxon>Asterozoa</taxon>
        <taxon>Asteroidea</taxon>
        <taxon>Valvatacea</taxon>
        <taxon>Valvatida</taxon>
        <taxon>Asterinidae</taxon>
        <taxon>Patiria</taxon>
    </lineage>
</organism>
<dbReference type="PANTHER" id="PTHR48312">
    <property type="match status" value="1"/>
</dbReference>
<dbReference type="Gene3D" id="3.40.50.300">
    <property type="entry name" value="P-loop containing nucleotide triphosphate hydrolases"/>
    <property type="match status" value="1"/>
</dbReference>
<dbReference type="GeneID" id="119729098"/>
<evidence type="ECO:0000313" key="2">
    <source>
        <dbReference type="Proteomes" id="UP000887568"/>
    </source>
</evidence>
<dbReference type="SUPFAM" id="SSF52540">
    <property type="entry name" value="P-loop containing nucleoside triphosphate hydrolases"/>
    <property type="match status" value="1"/>
</dbReference>
<evidence type="ECO:0000313" key="1">
    <source>
        <dbReference type="EnsemblMetazoa" id="XP_038057542.1"/>
    </source>
</evidence>
<sequence length="301" mass="34815">MADQVRCTVWGCPRTCSSSFLKSMNSIPDSKILFELYTTAWHFGPERDITIAHTFPKEPDVVTNLTDTGLLEEDSKSGFHSSVCTYDFCKTQLEAEYPGKRLVLNKENAPFLIPKYNYLPKGYRHVFLIRDPHIVFPSWKVIVQEMRMVKHGEVISLEKLILDRQPPDIMPTGLGFKETYEVYKYIKENVDPDPIIIDAEDLVANPEGILSAFCERMGLPYSKDLLSWDSGSELTKDWIISQRHKFILKNAKTLDVFRNSTGFHKPETEVGHYAEITPDVQRCVDFSMPYYEKMYDHRLKI</sequence>
<dbReference type="RefSeq" id="XP_038057542.1">
    <property type="nucleotide sequence ID" value="XM_038201614.1"/>
</dbReference>
<dbReference type="AlphaFoldDB" id="A0A914A136"/>
<name>A0A914A136_PATMI</name>
<reference evidence="1" key="1">
    <citation type="submission" date="2022-11" db="UniProtKB">
        <authorList>
            <consortium name="EnsemblMetazoa"/>
        </authorList>
    </citation>
    <scope>IDENTIFICATION</scope>
</reference>